<dbReference type="GO" id="GO:0006313">
    <property type="term" value="P:DNA transposition"/>
    <property type="evidence" value="ECO:0007669"/>
    <property type="project" value="InterPro"/>
</dbReference>
<dbReference type="PANTHER" id="PTHR33055:SF3">
    <property type="entry name" value="PUTATIVE TRANSPOSASE FOR IS117-RELATED"/>
    <property type="match status" value="1"/>
</dbReference>
<reference evidence="2 3" key="1">
    <citation type="submission" date="2020-08" db="EMBL/GenBank/DDBJ databases">
        <title>Genomic Encyclopedia of Type Strains, Phase IV (KMG-V): Genome sequencing to study the core and pangenomes of soil and plant-associated prokaryotes.</title>
        <authorList>
            <person name="Whitman W."/>
        </authorList>
    </citation>
    <scope>NUCLEOTIDE SEQUENCE [LARGE SCALE GENOMIC DNA]</scope>
    <source>
        <strain evidence="2 3">JPY162</strain>
    </source>
</reference>
<sequence length="112" mass="12156">MMRDMYDRLALLDKQIARYDGLIKQVHKASPTSQRLEKIRGVGPMIATGVIAAAASASEFSNGRQFAAWLGLTPRQHSSGGKDRLCSVLRSAVTGICECCWCTAPDRSSSKP</sequence>
<dbReference type="Proteomes" id="UP000592820">
    <property type="component" value="Unassembled WGS sequence"/>
</dbReference>
<accession>A0A7W8P8M4</accession>
<proteinExistence type="predicted"/>
<dbReference type="GO" id="GO:0003677">
    <property type="term" value="F:DNA binding"/>
    <property type="evidence" value="ECO:0007669"/>
    <property type="project" value="InterPro"/>
</dbReference>
<gene>
    <name evidence="2" type="ORF">HDG41_008151</name>
</gene>
<comment type="caution">
    <text evidence="2">The sequence shown here is derived from an EMBL/GenBank/DDBJ whole genome shotgun (WGS) entry which is preliminary data.</text>
</comment>
<evidence type="ECO:0000313" key="2">
    <source>
        <dbReference type="EMBL" id="MBB5406048.1"/>
    </source>
</evidence>
<organism evidence="2 3">
    <name type="scientific">Paraburkholderia youngii</name>
    <dbReference type="NCBI Taxonomy" id="2782701"/>
    <lineage>
        <taxon>Bacteria</taxon>
        <taxon>Pseudomonadati</taxon>
        <taxon>Pseudomonadota</taxon>
        <taxon>Betaproteobacteria</taxon>
        <taxon>Burkholderiales</taxon>
        <taxon>Burkholderiaceae</taxon>
        <taxon>Paraburkholderia</taxon>
    </lineage>
</organism>
<dbReference type="EMBL" id="JACHDE010000066">
    <property type="protein sequence ID" value="MBB5406048.1"/>
    <property type="molecule type" value="Genomic_DNA"/>
</dbReference>
<evidence type="ECO:0000259" key="1">
    <source>
        <dbReference type="Pfam" id="PF02371"/>
    </source>
</evidence>
<dbReference type="GO" id="GO:0004803">
    <property type="term" value="F:transposase activity"/>
    <property type="evidence" value="ECO:0007669"/>
    <property type="project" value="InterPro"/>
</dbReference>
<dbReference type="AlphaFoldDB" id="A0A7W8P8M4"/>
<protein>
    <submittedName>
        <fullName evidence="2">Transposase</fullName>
    </submittedName>
</protein>
<dbReference type="InterPro" id="IPR003346">
    <property type="entry name" value="Transposase_20"/>
</dbReference>
<dbReference type="Pfam" id="PF02371">
    <property type="entry name" value="Transposase_20"/>
    <property type="match status" value="1"/>
</dbReference>
<evidence type="ECO:0000313" key="3">
    <source>
        <dbReference type="Proteomes" id="UP000592820"/>
    </source>
</evidence>
<dbReference type="InterPro" id="IPR047650">
    <property type="entry name" value="Transpos_IS110"/>
</dbReference>
<name>A0A7W8P8M4_9BURK</name>
<dbReference type="PANTHER" id="PTHR33055">
    <property type="entry name" value="TRANSPOSASE FOR INSERTION SEQUENCE ELEMENT IS1111A"/>
    <property type="match status" value="1"/>
</dbReference>
<feature type="domain" description="Transposase IS116/IS110/IS902 C-terminal" evidence="1">
    <location>
        <begin position="34"/>
        <end position="86"/>
    </location>
</feature>